<sequence length="53" mass="6279">MNNDKIKEEVFDGCRVVYKTNKKHTLELFKDFLSKRSAKLFLKDSSKKEKEAI</sequence>
<evidence type="ECO:0000313" key="1">
    <source>
        <dbReference type="EMBL" id="AVO22617.1"/>
    </source>
</evidence>
<reference evidence="1 2" key="1">
    <citation type="submission" date="2018-02" db="EMBL/GenBank/DDBJ databases">
        <title>Identification and Molecular Characterization of a Novel Bacteriophage isolated from Anoxybacillus caldiproteolyticus.</title>
        <authorList>
            <person name="Sahin E."/>
            <person name="Karaca B."/>
            <person name="Gursoy G.E."/>
            <person name="Coleri Cihan A."/>
        </authorList>
    </citation>
    <scope>NUCLEOTIDE SEQUENCE [LARGE SCALE GENOMIC DNA]</scope>
</reference>
<proteinExistence type="predicted"/>
<name>A0A2P1JTZ7_9CAUD</name>
<dbReference type="RefSeq" id="YP_009837587.1">
    <property type="nucleotide sequence ID" value="NC_048701.1"/>
</dbReference>
<accession>A0A2P1JTZ7</accession>
<keyword evidence="2" id="KW-1185">Reference proteome</keyword>
<organism evidence="1 2">
    <name type="scientific">Anoxybacillus phage A403</name>
    <dbReference type="NCBI Taxonomy" id="2099336"/>
    <lineage>
        <taxon>Viruses</taxon>
        <taxon>Duplodnaviria</taxon>
        <taxon>Heunggongvirae</taxon>
        <taxon>Uroviricota</taxon>
        <taxon>Caudoviricetes</taxon>
        <taxon>Tandoganvirus</taxon>
        <taxon>Tandoganvirus A403</taxon>
    </lineage>
</organism>
<dbReference type="EMBL" id="MG969427">
    <property type="protein sequence ID" value="AVO22617.1"/>
    <property type="molecule type" value="Genomic_DNA"/>
</dbReference>
<dbReference type="KEGG" id="vg:55607778"/>
<protein>
    <submittedName>
        <fullName evidence="1">Uncharacterized protein</fullName>
    </submittedName>
</protein>
<evidence type="ECO:0000313" key="2">
    <source>
        <dbReference type="Proteomes" id="UP000240948"/>
    </source>
</evidence>
<dbReference type="Proteomes" id="UP000240948">
    <property type="component" value="Segment"/>
</dbReference>
<dbReference type="GeneID" id="55607778"/>